<keyword evidence="1" id="KW-0812">Transmembrane</keyword>
<dbReference type="Proteomes" id="UP000010959">
    <property type="component" value="Unassembled WGS sequence"/>
</dbReference>
<comment type="caution">
    <text evidence="2">The sequence shown here is derived from an EMBL/GenBank/DDBJ whole genome shotgun (WGS) entry which is preliminary data.</text>
</comment>
<dbReference type="AlphaFoldDB" id="L7CKK1"/>
<dbReference type="PATRIC" id="fig|993516.3.peg.1669"/>
<keyword evidence="1" id="KW-0472">Membrane</keyword>
<feature type="transmembrane region" description="Helical" evidence="1">
    <location>
        <begin position="56"/>
        <end position="81"/>
    </location>
</feature>
<proteinExistence type="predicted"/>
<name>L7CKK1_RHOBT</name>
<gene>
    <name evidence="2" type="ORF">RBSWK_01569</name>
</gene>
<evidence type="ECO:0000313" key="2">
    <source>
        <dbReference type="EMBL" id="ELP34483.1"/>
    </source>
</evidence>
<evidence type="ECO:0000313" key="3">
    <source>
        <dbReference type="Proteomes" id="UP000010959"/>
    </source>
</evidence>
<evidence type="ECO:0000256" key="1">
    <source>
        <dbReference type="SAM" id="Phobius"/>
    </source>
</evidence>
<keyword evidence="1" id="KW-1133">Transmembrane helix</keyword>
<accession>L7CKK1</accession>
<dbReference type="EMBL" id="AMWG01000031">
    <property type="protein sequence ID" value="ELP34483.1"/>
    <property type="molecule type" value="Genomic_DNA"/>
</dbReference>
<sequence>MRKKTLCQLLAIVTGCSVLFFVVSGGLQSTLSIVGFAPPRPDISEIAGNSRPLRRLLSPLILPGIVVALYSTGHSFFLCVARICQRVYADKICSGEAT</sequence>
<protein>
    <submittedName>
        <fullName evidence="2">Uncharacterized protein</fullName>
    </submittedName>
</protein>
<dbReference type="PROSITE" id="PS51257">
    <property type="entry name" value="PROKAR_LIPOPROTEIN"/>
    <property type="match status" value="1"/>
</dbReference>
<reference evidence="2 3" key="1">
    <citation type="journal article" date="2013" name="Mar. Genomics">
        <title>Expression of sulfatases in Rhodopirellula baltica and the diversity of sulfatases in the genus Rhodopirellula.</title>
        <authorList>
            <person name="Wegner C.E."/>
            <person name="Richter-Heitmann T."/>
            <person name="Klindworth A."/>
            <person name="Klockow C."/>
            <person name="Richter M."/>
            <person name="Achstetter T."/>
            <person name="Glockner F.O."/>
            <person name="Harder J."/>
        </authorList>
    </citation>
    <scope>NUCLEOTIDE SEQUENCE [LARGE SCALE GENOMIC DNA]</scope>
    <source>
        <strain evidence="2 3">SWK14</strain>
    </source>
</reference>
<organism evidence="2 3">
    <name type="scientific">Rhodopirellula baltica SWK14</name>
    <dbReference type="NCBI Taxonomy" id="993516"/>
    <lineage>
        <taxon>Bacteria</taxon>
        <taxon>Pseudomonadati</taxon>
        <taxon>Planctomycetota</taxon>
        <taxon>Planctomycetia</taxon>
        <taxon>Pirellulales</taxon>
        <taxon>Pirellulaceae</taxon>
        <taxon>Rhodopirellula</taxon>
    </lineage>
</organism>